<evidence type="ECO:0000313" key="1">
    <source>
        <dbReference type="EMBL" id="EPX84794.1"/>
    </source>
</evidence>
<proteinExistence type="predicted"/>
<organism evidence="1 2">
    <name type="scientific">Salipiger mucosus DSM 16094</name>
    <dbReference type="NCBI Taxonomy" id="1123237"/>
    <lineage>
        <taxon>Bacteria</taxon>
        <taxon>Pseudomonadati</taxon>
        <taxon>Pseudomonadota</taxon>
        <taxon>Alphaproteobacteria</taxon>
        <taxon>Rhodobacterales</taxon>
        <taxon>Roseobacteraceae</taxon>
        <taxon>Salipiger</taxon>
    </lineage>
</organism>
<dbReference type="EMBL" id="APVH01000012">
    <property type="protein sequence ID" value="EPX84794.1"/>
    <property type="molecule type" value="Genomic_DNA"/>
</dbReference>
<gene>
    <name evidence="1" type="ORF">Salmuc_01367</name>
</gene>
<reference evidence="2" key="1">
    <citation type="journal article" date="2014" name="Stand. Genomic Sci.">
        <title>Genome sequence of the exopolysaccharide-producing Salipiger mucosus type strain (DSM 16094(T)), a moderately halophilic member of the Roseobacter clade.</title>
        <authorList>
            <person name="Riedel T."/>
            <person name="Spring S."/>
            <person name="Fiebig A."/>
            <person name="Petersen J."/>
            <person name="Kyrpides N.C."/>
            <person name="Goker M."/>
            <person name="Klenk H.P."/>
        </authorList>
    </citation>
    <scope>NUCLEOTIDE SEQUENCE [LARGE SCALE GENOMIC DNA]</scope>
    <source>
        <strain evidence="2">DSM 16094</strain>
    </source>
</reference>
<keyword evidence="2" id="KW-1185">Reference proteome</keyword>
<protein>
    <submittedName>
        <fullName evidence="1">Uncharacterized protein</fullName>
    </submittedName>
</protein>
<dbReference type="HOGENOM" id="CLU_2481497_0_0_5"/>
<accession>S9SES8</accession>
<dbReference type="STRING" id="1123237.Salmuc_01367"/>
<comment type="caution">
    <text evidence="1">The sequence shown here is derived from an EMBL/GenBank/DDBJ whole genome shotgun (WGS) entry which is preliminary data.</text>
</comment>
<dbReference type="RefSeq" id="WP_020042132.1">
    <property type="nucleotide sequence ID" value="NZ_KE557274.1"/>
</dbReference>
<sequence length="87" mass="9739">MSNSPWIPTKDKPVPKDRAVLLWLAEERHGSRLALSKGFEISNGHLSVIDGLFHFDFATPILAWREVDSLIDELPLGLTGNLAKEPY</sequence>
<evidence type="ECO:0000313" key="2">
    <source>
        <dbReference type="Proteomes" id="UP000015347"/>
    </source>
</evidence>
<name>S9SES8_9RHOB</name>
<dbReference type="AlphaFoldDB" id="S9SES8"/>
<dbReference type="Proteomes" id="UP000015347">
    <property type="component" value="Unassembled WGS sequence"/>
</dbReference>